<dbReference type="EMBL" id="RKRA01000001">
    <property type="protein sequence ID" value="RPF28552.1"/>
    <property type="molecule type" value="Genomic_DNA"/>
</dbReference>
<dbReference type="GO" id="GO:0004803">
    <property type="term" value="F:transposase activity"/>
    <property type="evidence" value="ECO:0007669"/>
    <property type="project" value="UniProtKB-UniRule"/>
</dbReference>
<dbReference type="PROSITE" id="PS01007">
    <property type="entry name" value="TRANSPOSASE_MUTATOR"/>
    <property type="match status" value="1"/>
</dbReference>
<evidence type="ECO:0000256" key="4">
    <source>
        <dbReference type="ARBA" id="ARBA00023125"/>
    </source>
</evidence>
<evidence type="ECO:0000256" key="7">
    <source>
        <dbReference type="SAM" id="MobiDB-lite"/>
    </source>
</evidence>
<dbReference type="PANTHER" id="PTHR33217:SF8">
    <property type="entry name" value="MUTATOR FAMILY TRANSPOSASE"/>
    <property type="match status" value="1"/>
</dbReference>
<reference evidence="8 9" key="1">
    <citation type="submission" date="2018-11" db="EMBL/GenBank/DDBJ databases">
        <title>Sequencing the genomes of 1000 actinobacteria strains.</title>
        <authorList>
            <person name="Klenk H.-P."/>
        </authorList>
    </citation>
    <scope>NUCLEOTIDE SEQUENCE [LARGE SCALE GENOMIC DNA]</scope>
    <source>
        <strain evidence="8 9">DSM 14418</strain>
    </source>
</reference>
<dbReference type="InterPro" id="IPR001207">
    <property type="entry name" value="Transposase_mutator"/>
</dbReference>
<comment type="function">
    <text evidence="1 6">Required for the transposition of the insertion element.</text>
</comment>
<protein>
    <recommendedName>
        <fullName evidence="6">Mutator family transposase</fullName>
    </recommendedName>
</protein>
<evidence type="ECO:0000256" key="3">
    <source>
        <dbReference type="ARBA" id="ARBA00022578"/>
    </source>
</evidence>
<feature type="region of interest" description="Disordered" evidence="7">
    <location>
        <begin position="70"/>
        <end position="94"/>
    </location>
</feature>
<evidence type="ECO:0000256" key="2">
    <source>
        <dbReference type="ARBA" id="ARBA00010961"/>
    </source>
</evidence>
<feature type="compositionally biased region" description="Basic and acidic residues" evidence="7">
    <location>
        <begin position="70"/>
        <end position="80"/>
    </location>
</feature>
<evidence type="ECO:0000256" key="6">
    <source>
        <dbReference type="RuleBase" id="RU365089"/>
    </source>
</evidence>
<name>A0A3N4ZSU6_9MICO</name>
<accession>A0A3N4ZSU6</accession>
<dbReference type="AlphaFoldDB" id="A0A3N4ZSU6"/>
<evidence type="ECO:0000313" key="8">
    <source>
        <dbReference type="EMBL" id="RPF28552.1"/>
    </source>
</evidence>
<keyword evidence="6" id="KW-0814">Transposable element</keyword>
<dbReference type="Pfam" id="PF00872">
    <property type="entry name" value="Transposase_mut"/>
    <property type="match status" value="1"/>
</dbReference>
<keyword evidence="3 6" id="KW-0815">Transposition</keyword>
<gene>
    <name evidence="8" type="ORF">EDD32_3084</name>
</gene>
<keyword evidence="4 6" id="KW-0238">DNA-binding</keyword>
<feature type="region of interest" description="Disordered" evidence="7">
    <location>
        <begin position="1"/>
        <end position="23"/>
    </location>
</feature>
<evidence type="ECO:0000313" key="9">
    <source>
        <dbReference type="Proteomes" id="UP000280726"/>
    </source>
</evidence>
<comment type="caution">
    <text evidence="8">The sequence shown here is derived from an EMBL/GenBank/DDBJ whole genome shotgun (WGS) entry which is preliminary data.</text>
</comment>
<sequence>MSDMTETARVGRRGREPDPERGEGLVDAALAEELVARAREQGVELLGENGLLRQMTKAVLERGLAEELTEHLGYEPHERAGAGNSRNGTTPKRLHSEAGTIDLDVPRDRVGSFEPRLVRKGQRRLDGIDKIVIGLYARGMTVRDIRAHLVEIYDVEVSADLISTITDAVLEEVREWQARPLDRVYPVIFLDALICKVRSEGTVRNKAAHLAVGVDVDGRKEVLGIWVEHTEGAKFWLRVMNDLKARGVEDVLIVVCDGLTGLPAAVTTVWPDALVQTCVVHLVRASMRWVNYKDRKKVAAQLRSIYAASTETAARDALDAWTESDIGRQYPAIKRQWEAAWEQVIPFFAFPPEVRKVIYTTNMIESINYQLRKITKTRGHFPTDEALIKLLYLGCKDLGVEHTRNTAGRSLATGSWRAALNQFDLMFPGRLDRV</sequence>
<dbReference type="NCBIfam" id="NF033543">
    <property type="entry name" value="transpos_IS256"/>
    <property type="match status" value="1"/>
</dbReference>
<keyword evidence="9" id="KW-1185">Reference proteome</keyword>
<dbReference type="Proteomes" id="UP000280726">
    <property type="component" value="Unassembled WGS sequence"/>
</dbReference>
<keyword evidence="5 6" id="KW-0233">DNA recombination</keyword>
<evidence type="ECO:0000256" key="5">
    <source>
        <dbReference type="ARBA" id="ARBA00023172"/>
    </source>
</evidence>
<organism evidence="8 9">
    <name type="scientific">Georgenia muralis</name>
    <dbReference type="NCBI Taxonomy" id="154117"/>
    <lineage>
        <taxon>Bacteria</taxon>
        <taxon>Bacillati</taxon>
        <taxon>Actinomycetota</taxon>
        <taxon>Actinomycetes</taxon>
        <taxon>Micrococcales</taxon>
        <taxon>Bogoriellaceae</taxon>
        <taxon>Georgenia</taxon>
    </lineage>
</organism>
<comment type="similarity">
    <text evidence="2 6">Belongs to the transposase mutator family.</text>
</comment>
<feature type="compositionally biased region" description="Basic and acidic residues" evidence="7">
    <location>
        <begin position="13"/>
        <end position="23"/>
    </location>
</feature>
<dbReference type="GO" id="GO:0006313">
    <property type="term" value="P:DNA transposition"/>
    <property type="evidence" value="ECO:0007669"/>
    <property type="project" value="UniProtKB-UniRule"/>
</dbReference>
<dbReference type="PANTHER" id="PTHR33217">
    <property type="entry name" value="TRANSPOSASE FOR INSERTION SEQUENCE ELEMENT IS1081"/>
    <property type="match status" value="1"/>
</dbReference>
<evidence type="ECO:0000256" key="1">
    <source>
        <dbReference type="ARBA" id="ARBA00002190"/>
    </source>
</evidence>
<dbReference type="GO" id="GO:0003677">
    <property type="term" value="F:DNA binding"/>
    <property type="evidence" value="ECO:0007669"/>
    <property type="project" value="UniProtKB-UniRule"/>
</dbReference>
<proteinExistence type="inferred from homology"/>
<dbReference type="RefSeq" id="WP_246006164.1">
    <property type="nucleotide sequence ID" value="NZ_RKRA01000001.1"/>
</dbReference>